<dbReference type="InterPro" id="IPR029063">
    <property type="entry name" value="SAM-dependent_MTases_sf"/>
</dbReference>
<dbReference type="EMBL" id="ACQT01000006">
    <property type="protein sequence ID" value="EER61945.1"/>
    <property type="molecule type" value="Genomic_DNA"/>
</dbReference>
<dbReference type="PANTHER" id="PTHR41244">
    <property type="entry name" value="RHAMNAN SYNTHESIS F"/>
    <property type="match status" value="1"/>
</dbReference>
<reference evidence="3 4" key="1">
    <citation type="submission" date="2009-05" db="EMBL/GenBank/DDBJ databases">
        <title>The draft genome of Acidovorax delafieldii 2AN.</title>
        <authorList>
            <consortium name="US DOE Joint Genome Institute (JGI-PGF)"/>
            <person name="Lucas S."/>
            <person name="Copeland A."/>
            <person name="Lapidus A."/>
            <person name="Glavina del Rio T."/>
            <person name="Tice H."/>
            <person name="Bruce D."/>
            <person name="Goodwin L."/>
            <person name="Pitluck S."/>
            <person name="Larimer F."/>
            <person name="Land M.L."/>
            <person name="Hauser L."/>
            <person name="Shelobolina E.S."/>
            <person name="Picardal F."/>
            <person name="Roden E."/>
            <person name="Emerson D."/>
        </authorList>
    </citation>
    <scope>NUCLEOTIDE SEQUENCE [LARGE SCALE GENOMIC DNA]</scope>
    <source>
        <strain evidence="3 4">2AN</strain>
    </source>
</reference>
<dbReference type="SUPFAM" id="SSF53335">
    <property type="entry name" value="S-adenosyl-L-methionine-dependent methyltransferases"/>
    <property type="match status" value="1"/>
</dbReference>
<evidence type="ECO:0000313" key="3">
    <source>
        <dbReference type="EMBL" id="EER61945.1"/>
    </source>
</evidence>
<dbReference type="Proteomes" id="UP000003856">
    <property type="component" value="Unassembled WGS sequence"/>
</dbReference>
<dbReference type="InterPro" id="IPR032719">
    <property type="entry name" value="WbsX"/>
</dbReference>
<name>C5T0P0_ACIDE</name>
<protein>
    <submittedName>
        <fullName evidence="3">Methyltransferase type 12</fullName>
    </submittedName>
</protein>
<gene>
    <name evidence="3" type="ORF">AcdelDRAFT_0470</name>
</gene>
<dbReference type="CDD" id="cd11579">
    <property type="entry name" value="Glyco_tran_WbsX"/>
    <property type="match status" value="1"/>
</dbReference>
<dbReference type="Gene3D" id="3.90.550.10">
    <property type="entry name" value="Spore Coat Polysaccharide Biosynthesis Protein SpsA, Chain A"/>
    <property type="match status" value="1"/>
</dbReference>
<dbReference type="GO" id="GO:0032259">
    <property type="term" value="P:methylation"/>
    <property type="evidence" value="ECO:0007669"/>
    <property type="project" value="UniProtKB-KW"/>
</dbReference>
<evidence type="ECO:0000313" key="4">
    <source>
        <dbReference type="Proteomes" id="UP000003856"/>
    </source>
</evidence>
<keyword evidence="3" id="KW-0489">Methyltransferase</keyword>
<dbReference type="Gene3D" id="3.20.20.80">
    <property type="entry name" value="Glycosidases"/>
    <property type="match status" value="1"/>
</dbReference>
<organism evidence="3 4">
    <name type="scientific">Acidovorax delafieldii 2AN</name>
    <dbReference type="NCBI Taxonomy" id="573060"/>
    <lineage>
        <taxon>Bacteria</taxon>
        <taxon>Pseudomonadati</taxon>
        <taxon>Pseudomonadota</taxon>
        <taxon>Betaproteobacteria</taxon>
        <taxon>Burkholderiales</taxon>
        <taxon>Comamonadaceae</taxon>
        <taxon>Acidovorax</taxon>
    </lineage>
</organism>
<keyword evidence="3" id="KW-0808">Transferase</keyword>
<proteinExistence type="predicted"/>
<accession>C5T0P0</accession>
<dbReference type="PANTHER" id="PTHR41244:SF1">
    <property type="entry name" value="GLYCOSYLTRANSFERASE"/>
    <property type="match status" value="1"/>
</dbReference>
<evidence type="ECO:0000259" key="2">
    <source>
        <dbReference type="Pfam" id="PF08242"/>
    </source>
</evidence>
<dbReference type="GO" id="GO:0008168">
    <property type="term" value="F:methyltransferase activity"/>
    <property type="evidence" value="ECO:0007669"/>
    <property type="project" value="UniProtKB-KW"/>
</dbReference>
<dbReference type="InterPro" id="IPR013217">
    <property type="entry name" value="Methyltransf_12"/>
</dbReference>
<feature type="coiled-coil region" evidence="1">
    <location>
        <begin position="569"/>
        <end position="603"/>
    </location>
</feature>
<dbReference type="Gene3D" id="3.40.50.150">
    <property type="entry name" value="Vaccinia Virus protein VP39"/>
    <property type="match status" value="1"/>
</dbReference>
<dbReference type="Pfam" id="PF14307">
    <property type="entry name" value="Glyco_tran_WbsX"/>
    <property type="match status" value="1"/>
</dbReference>
<feature type="domain" description="Methyltransferase type 12" evidence="2">
    <location>
        <begin position="90"/>
        <end position="188"/>
    </location>
</feature>
<dbReference type="Pfam" id="PF08242">
    <property type="entry name" value="Methyltransf_12"/>
    <property type="match status" value="1"/>
</dbReference>
<dbReference type="InterPro" id="IPR029044">
    <property type="entry name" value="Nucleotide-diphossugar_trans"/>
</dbReference>
<evidence type="ECO:0000256" key="1">
    <source>
        <dbReference type="SAM" id="Coils"/>
    </source>
</evidence>
<keyword evidence="1" id="KW-0175">Coiled coil</keyword>
<dbReference type="PATRIC" id="fig|573060.9.peg.4726"/>
<dbReference type="SUPFAM" id="SSF53448">
    <property type="entry name" value="Nucleotide-diphospho-sugar transferases"/>
    <property type="match status" value="1"/>
</dbReference>
<keyword evidence="4" id="KW-1185">Reference proteome</keyword>
<dbReference type="CDD" id="cd02440">
    <property type="entry name" value="AdoMet_MTases"/>
    <property type="match status" value="1"/>
</dbReference>
<dbReference type="RefSeq" id="WP_005793122.1">
    <property type="nucleotide sequence ID" value="NZ_ACQT01000006.1"/>
</dbReference>
<sequence>MKNLLERAGYIYEPQSGIWASPGFKGIAYSDGDEVEQRLARIIAETTDLRVLSDELRQHITDWPSLYHLSSSRANILRPFEQRLPGAEVLEIGAGCGAITRYLGESGAQVLALEGSARRAAIARARARDLPLVEVLAERFDQFRFNSQFDIVTLIGVLEYANQFVSGLDPVLTMLQRARSLVKPGGILIIAIENQLGVKYWAGAPEDHLGVPMYGIEGRYRADQPQTYGRKHLAELLAAAGFARAEFLSALPDYKLPVSILAPSGLESADFDAAALASESVRRDPQMPIQLAFSPELVWPVVMRNGLGADLANSFLIAASVADTSAIDPHVLAYHYSTERRMGYCKQTVFRRSADGAIGAHCNLLNQMDNVVQGASLIMRVPPHTPYVHGHTLASEFVHLVTRDGWVLDSVGAFVRRYLDIVGSLVYEGLPFISPQSLQTVLPGKCFDLVPQNIICDSQGKYHAIDLEWTLVRDMPVGWLLFRAMLLLVQCVTRFGVSSELGAVTRRGFFMAVLKNAGFEVDEYTLESFAAMEAAAQAEATQHPMGQLLDWWADSLLHTEPGINGNVGAQAFEDKLRKSEWRLQESEAKLQKSESLLLESERSLQLAAEHLRELVAQRDEQLTALQGSLYDMRASKSWKITAPLRKIPNAIAGLERQTELLRDAIKIGGGLLPTLRTTVKVLRNEGFNGIRWRMSNVQVLRRGAAPLELAAPVMPSTTLHLTPYYPNPLWDQEPPVESNGLGRFAVHCHFDEQSDVEQSMYLLSAIPFPFDLYVSMAGDQGRRAQTQARWKNALPRAERIQIEHLPASAQPLTSMVACFGQLLTEYPSFAHFAFGLSNATDAAQSLLGPKDSSGGRLERLLALMNDAAALVLGAESASDHASGSFPADAAWTKRVAQVCGLSADKSAMQCSVNGAAAFLMRGAGLRAVLPVVSLLDLDDHGVECEHRMSDALASLLPVFAALQPGRVLQIQQGDSTHDFRQYEVQHDYSASILHRDVRVLSYYLPQFHPTPENDEWHGKGFTEWTKVRAANPLFEGHYQQHIPHPDIGYYLLDSPEILRTQAMQMQKAGVHGQVFYHYWFSGRLILEKPAQMLLAHADIEMPFCFCWANENWTRRWDGNEREILLGQTYSADDARAFIRYLIPFFRDPRYIRVGTRPMLMVYRPSSIPDPTEYLRIWTEECVQAGIDAPYVVAVLTRGATDPADFQMDAGVERPLHDWTDGAVPDLRPSLQAHWPMNGSVLSYDQVRDYYVAQNDRKSFDYFRSNVPMWDNTARYGTGALLLHGSTPQSFQQWMEHSIADAQANLPADRRFVVVNAWNEWAEGAHLEPDTRYGYSYLNSVGRALAGLPYAHELNATAPLPQGLCLQVQFSRELVEQLKADALVRRRFFHCLAQSRILRSQGFCVDYPHENELPIPRAAAGSSACDFRVEFRRAVHFAPDAIERMLQTALATRASVIGNDYGRSPSSLHLMPNGAASRRDASEASVLILSSHGVASAHGIYRMRTDAWCFALPPHSAGQGELPTVTTIVRFHKGGRLEELRCALSCMYVMQDCVVVPLIAAQDLDEQQTAALMCMLEEFDWRPGPGPRVDHYVSPNGRGDLRSRMLNESLRKVSTRYAAFLDYDDLLFSDAYALLLQRMRMTGKAVVFGRVYWTDYRANARVLLKRRRTFEYGGSHEEFVRHNHAPLHSFLLNVEKIDRKKIIFFDEQRFMEDYLLTLQIFTKENADWEGLKENIYLGDYVHSLDREHTLALSNDEVRAALLSDPEYLMCEEYIQRIRMNIASHVES</sequence>
<comment type="caution">
    <text evidence="3">The sequence shown here is derived from an EMBL/GenBank/DDBJ whole genome shotgun (WGS) entry which is preliminary data.</text>
</comment>